<evidence type="ECO:0000256" key="1">
    <source>
        <dbReference type="SAM" id="Phobius"/>
    </source>
</evidence>
<gene>
    <name evidence="5" type="ORF">I6G66_26800</name>
</gene>
<evidence type="ECO:0000313" key="5">
    <source>
        <dbReference type="EMBL" id="QPS07836.1"/>
    </source>
</evidence>
<dbReference type="Pfam" id="PF01345">
    <property type="entry name" value="DUF11"/>
    <property type="match status" value="1"/>
</dbReference>
<dbReference type="Pfam" id="PF18203">
    <property type="entry name" value="IPTL-CTERM"/>
    <property type="match status" value="1"/>
</dbReference>
<evidence type="ECO:0000259" key="4">
    <source>
        <dbReference type="Pfam" id="PF18203"/>
    </source>
</evidence>
<feature type="signal peptide" evidence="2">
    <location>
        <begin position="1"/>
        <end position="36"/>
    </location>
</feature>
<keyword evidence="2" id="KW-0732">Signal</keyword>
<evidence type="ECO:0000313" key="6">
    <source>
        <dbReference type="Proteomes" id="UP000594778"/>
    </source>
</evidence>
<feature type="transmembrane region" description="Helical" evidence="1">
    <location>
        <begin position="556"/>
        <end position="573"/>
    </location>
</feature>
<evidence type="ECO:0000256" key="2">
    <source>
        <dbReference type="SAM" id="SignalP"/>
    </source>
</evidence>
<feature type="domain" description="IPTL-CTERM protein sorting" evidence="4">
    <location>
        <begin position="548"/>
        <end position="576"/>
    </location>
</feature>
<keyword evidence="1" id="KW-1133">Transmembrane helix</keyword>
<dbReference type="Proteomes" id="UP000594778">
    <property type="component" value="Chromosome"/>
</dbReference>
<accession>A0A7T2S2P4</accession>
<evidence type="ECO:0000259" key="3">
    <source>
        <dbReference type="Pfam" id="PF01345"/>
    </source>
</evidence>
<reference evidence="5 6" key="1">
    <citation type="submission" date="2020-12" db="EMBL/GenBank/DDBJ databases">
        <title>FDA dAtabase for Regulatory Grade micrObial Sequences (FDA-ARGOS): Supporting development and validation of Infectious Disease Dx tests.</title>
        <authorList>
            <person name="Sproer C."/>
            <person name="Gronow S."/>
            <person name="Severitt S."/>
            <person name="Schroder I."/>
            <person name="Tallon L."/>
            <person name="Sadzewicz L."/>
            <person name="Zhao X."/>
            <person name="Boylan J."/>
            <person name="Ott S."/>
            <person name="Bowen H."/>
            <person name="Vavikolanu K."/>
            <person name="Mehta A."/>
            <person name="Aluvathingal J."/>
            <person name="Nadendla S."/>
            <person name="Lowell S."/>
            <person name="Myers T."/>
            <person name="Yan Y."/>
            <person name="Sichtig H."/>
        </authorList>
    </citation>
    <scope>NUCLEOTIDE SEQUENCE [LARGE SCALE GENOMIC DNA]</scope>
    <source>
        <strain evidence="5 6">FDAARGOS_909</strain>
    </source>
</reference>
<organism evidence="5 6">
    <name type="scientific">Delftia acidovorans</name>
    <name type="common">Pseudomonas acidovorans</name>
    <name type="synonym">Comamonas acidovorans</name>
    <dbReference type="NCBI Taxonomy" id="80866"/>
    <lineage>
        <taxon>Bacteria</taxon>
        <taxon>Pseudomonadati</taxon>
        <taxon>Pseudomonadota</taxon>
        <taxon>Betaproteobacteria</taxon>
        <taxon>Burkholderiales</taxon>
        <taxon>Comamonadaceae</taxon>
        <taxon>Delftia</taxon>
    </lineage>
</organism>
<dbReference type="AlphaFoldDB" id="A0A7T2S2P4"/>
<dbReference type="InterPro" id="IPR001434">
    <property type="entry name" value="OmcB-like_DUF11"/>
</dbReference>
<proteinExistence type="predicted"/>
<dbReference type="EMBL" id="CP065668">
    <property type="protein sequence ID" value="QPS07836.1"/>
    <property type="molecule type" value="Genomic_DNA"/>
</dbReference>
<name>A0A7T2S2P4_DELAC</name>
<feature type="domain" description="DUF11" evidence="3">
    <location>
        <begin position="309"/>
        <end position="399"/>
    </location>
</feature>
<keyword evidence="1" id="KW-0472">Membrane</keyword>
<dbReference type="RefSeq" id="WP_197955301.1">
    <property type="nucleotide sequence ID" value="NZ_CP065668.1"/>
</dbReference>
<dbReference type="InterPro" id="IPR026442">
    <property type="entry name" value="IPTL_CTERM"/>
</dbReference>
<sequence>MKQLNALQLAPHGGAWRRTGRWAVGCALLSSLCAHAGFVNGDFEAKDFTGWTQGIWTNDGTTATATTNPQKLADLQRQPATASMDPLNQVVPDAPEATVHDLLWQSTPPGMPELMLPIRAMNSARINLTDSKIPRSVNPPVGFSKQIQSVSSIQQEVTLTADDVDKDGKIHIRFIAAPVLHDSNHAPNERPYFAISLVKTYDVQSNTTLGTPKELFFKYHYGGQAGVAWKTFTDKGGETLMFTEPQAYDVAPGNEVLRIGDKVRLEAIAAGCSPGGHSGHLYVDNFTTALPKGLWITASGPVSAPRNDATEITYTYTYTNSSDADVSNVVVTPSMPQDSAGNSTTFVSLQDTKGYCVGPVSGPTAPASCSVPLLKKGETLSFTMTVKVPAGTPTDQINNGNYVIGGDGVATLLGAMVQTNLLDATASSDMTTDPSGLPPKGTVGVPYPPTASFSCTNQGAVTANNAICSVTGLPPGVAVGQCKVNGVDWTQGDAVAAGQTVICPVSGTPTAPGTSNVQVTTGADNDVTPANNQAAASPVVIASPAGPASIPTLSEWGLILMSGLMGILGWGMARRRRANPL</sequence>
<dbReference type="NCBIfam" id="TIGR04174">
    <property type="entry name" value="IPTL_CTERM"/>
    <property type="match status" value="1"/>
</dbReference>
<feature type="chain" id="PRO_5032834134" evidence="2">
    <location>
        <begin position="37"/>
        <end position="581"/>
    </location>
</feature>
<protein>
    <submittedName>
        <fullName evidence="5">IPTL-CTERM sorting domain-containing protein</fullName>
    </submittedName>
</protein>
<keyword evidence="1" id="KW-0812">Transmembrane</keyword>